<reference evidence="1 2" key="1">
    <citation type="submission" date="2023-10" db="EMBL/GenBank/DDBJ databases">
        <title>Chromosome-scale genome assembly provides insights into flower coloration mechanisms of Canna indica.</title>
        <authorList>
            <person name="Li C."/>
        </authorList>
    </citation>
    <scope>NUCLEOTIDE SEQUENCE [LARGE SCALE GENOMIC DNA]</scope>
    <source>
        <tissue evidence="1">Flower</tissue>
    </source>
</reference>
<protein>
    <submittedName>
        <fullName evidence="1">Uncharacterized protein</fullName>
    </submittedName>
</protein>
<gene>
    <name evidence="1" type="ORF">Cni_G09964</name>
</gene>
<proteinExistence type="predicted"/>
<evidence type="ECO:0000313" key="2">
    <source>
        <dbReference type="Proteomes" id="UP001327560"/>
    </source>
</evidence>
<keyword evidence="2" id="KW-1185">Reference proteome</keyword>
<sequence>MREEVVVTTTSSLRGASEGLSPCPTFVYVSIGRDGDVVSIVRKHGVVNVVDLKAGIDACGSSSSRSLSQGASSIEVKDMIQFIRLMNMK</sequence>
<name>A0AAQ3K3G0_9LILI</name>
<organism evidence="1 2">
    <name type="scientific">Canna indica</name>
    <name type="common">Indian-shot</name>
    <dbReference type="NCBI Taxonomy" id="4628"/>
    <lineage>
        <taxon>Eukaryota</taxon>
        <taxon>Viridiplantae</taxon>
        <taxon>Streptophyta</taxon>
        <taxon>Embryophyta</taxon>
        <taxon>Tracheophyta</taxon>
        <taxon>Spermatophyta</taxon>
        <taxon>Magnoliopsida</taxon>
        <taxon>Liliopsida</taxon>
        <taxon>Zingiberales</taxon>
        <taxon>Cannaceae</taxon>
        <taxon>Canna</taxon>
    </lineage>
</organism>
<evidence type="ECO:0000313" key="1">
    <source>
        <dbReference type="EMBL" id="WOL01248.1"/>
    </source>
</evidence>
<dbReference type="AlphaFoldDB" id="A0AAQ3K3G0"/>
<dbReference type="EMBL" id="CP136892">
    <property type="protein sequence ID" value="WOL01248.1"/>
    <property type="molecule type" value="Genomic_DNA"/>
</dbReference>
<accession>A0AAQ3K3G0</accession>
<dbReference type="Proteomes" id="UP001327560">
    <property type="component" value="Chromosome 3"/>
</dbReference>